<evidence type="ECO:0000313" key="2">
    <source>
        <dbReference type="Proteomes" id="UP000316304"/>
    </source>
</evidence>
<protein>
    <submittedName>
        <fullName evidence="1">Uncharacterized protein</fullName>
    </submittedName>
</protein>
<dbReference type="RefSeq" id="WP_231612553.1">
    <property type="nucleotide sequence ID" value="NZ_SJPT01000009.1"/>
</dbReference>
<sequence>MARFQMAATLGDPGYSKRYPSDIKRVPSPRWNALHYSQFDSHRLPFLLSILHNLARQLMRLTLGRKMYVRNTRRF</sequence>
<comment type="caution">
    <text evidence="1">The sequence shown here is derived from an EMBL/GenBank/DDBJ whole genome shotgun (WGS) entry which is preliminary data.</text>
</comment>
<dbReference type="Proteomes" id="UP000316304">
    <property type="component" value="Unassembled WGS sequence"/>
</dbReference>
<dbReference type="EMBL" id="SJPT01000009">
    <property type="protein sequence ID" value="TWU20299.1"/>
    <property type="molecule type" value="Genomic_DNA"/>
</dbReference>
<reference evidence="1 2" key="1">
    <citation type="submission" date="2019-02" db="EMBL/GenBank/DDBJ databases">
        <title>Deep-cultivation of Planctomycetes and their phenomic and genomic characterization uncovers novel biology.</title>
        <authorList>
            <person name="Wiegand S."/>
            <person name="Jogler M."/>
            <person name="Boedeker C."/>
            <person name="Pinto D."/>
            <person name="Vollmers J."/>
            <person name="Rivas-Marin E."/>
            <person name="Kohn T."/>
            <person name="Peeters S.H."/>
            <person name="Heuer A."/>
            <person name="Rast P."/>
            <person name="Oberbeckmann S."/>
            <person name="Bunk B."/>
            <person name="Jeske O."/>
            <person name="Meyerdierks A."/>
            <person name="Storesund J.E."/>
            <person name="Kallscheuer N."/>
            <person name="Luecker S."/>
            <person name="Lage O.M."/>
            <person name="Pohl T."/>
            <person name="Merkel B.J."/>
            <person name="Hornburger P."/>
            <person name="Mueller R.-W."/>
            <person name="Bruemmer F."/>
            <person name="Labrenz M."/>
            <person name="Spormann A.M."/>
            <person name="Op Den Camp H."/>
            <person name="Overmann J."/>
            <person name="Amann R."/>
            <person name="Jetten M.S.M."/>
            <person name="Mascher T."/>
            <person name="Medema M.H."/>
            <person name="Devos D.P."/>
            <person name="Kaster A.-K."/>
            <person name="Ovreas L."/>
            <person name="Rohde M."/>
            <person name="Galperin M.Y."/>
            <person name="Jogler C."/>
        </authorList>
    </citation>
    <scope>NUCLEOTIDE SEQUENCE [LARGE SCALE GENOMIC DNA]</scope>
    <source>
        <strain evidence="1 2">Pla52o</strain>
    </source>
</reference>
<evidence type="ECO:0000313" key="1">
    <source>
        <dbReference type="EMBL" id="TWU20299.1"/>
    </source>
</evidence>
<keyword evidence="2" id="KW-1185">Reference proteome</keyword>
<accession>A0A5C6CBU7</accession>
<proteinExistence type="predicted"/>
<name>A0A5C6CBU7_9BACT</name>
<gene>
    <name evidence="1" type="ORF">Pla52o_48180</name>
</gene>
<organism evidence="1 2">
    <name type="scientific">Novipirellula galeiformis</name>
    <dbReference type="NCBI Taxonomy" id="2528004"/>
    <lineage>
        <taxon>Bacteria</taxon>
        <taxon>Pseudomonadati</taxon>
        <taxon>Planctomycetota</taxon>
        <taxon>Planctomycetia</taxon>
        <taxon>Pirellulales</taxon>
        <taxon>Pirellulaceae</taxon>
        <taxon>Novipirellula</taxon>
    </lineage>
</organism>
<dbReference type="AlphaFoldDB" id="A0A5C6CBU7"/>